<dbReference type="InParanoid" id="A0A259U1F5"/>
<accession>A0A259U1F5</accession>
<dbReference type="EMBL" id="MQWB01000001">
    <property type="protein sequence ID" value="OZC03863.1"/>
    <property type="molecule type" value="Genomic_DNA"/>
</dbReference>
<dbReference type="AlphaFoldDB" id="A0A259U1F5"/>
<dbReference type="RefSeq" id="WP_094549707.1">
    <property type="nucleotide sequence ID" value="NZ_MQWB01000001.1"/>
</dbReference>
<gene>
    <name evidence="2" type="ORF">BSZ36_13235</name>
</gene>
<comment type="caution">
    <text evidence="2">The sequence shown here is derived from an EMBL/GenBank/DDBJ whole genome shotgun (WGS) entry which is preliminary data.</text>
</comment>
<protein>
    <submittedName>
        <fullName evidence="2">Uncharacterized protein</fullName>
    </submittedName>
</protein>
<evidence type="ECO:0000256" key="1">
    <source>
        <dbReference type="SAM" id="MobiDB-lite"/>
    </source>
</evidence>
<dbReference type="OrthoDB" id="5623405at2"/>
<keyword evidence="3" id="KW-1185">Reference proteome</keyword>
<feature type="region of interest" description="Disordered" evidence="1">
    <location>
        <begin position="1"/>
        <end position="32"/>
    </location>
</feature>
<feature type="compositionally biased region" description="Basic and acidic residues" evidence="1">
    <location>
        <begin position="19"/>
        <end position="32"/>
    </location>
</feature>
<name>A0A259U1F5_9BACT</name>
<organism evidence="2 3">
    <name type="scientific">Rubricoccus marinus</name>
    <dbReference type="NCBI Taxonomy" id="716817"/>
    <lineage>
        <taxon>Bacteria</taxon>
        <taxon>Pseudomonadati</taxon>
        <taxon>Rhodothermota</taxon>
        <taxon>Rhodothermia</taxon>
        <taxon>Rhodothermales</taxon>
        <taxon>Rubricoccaceae</taxon>
        <taxon>Rubricoccus</taxon>
    </lineage>
</organism>
<evidence type="ECO:0000313" key="2">
    <source>
        <dbReference type="EMBL" id="OZC03863.1"/>
    </source>
</evidence>
<reference evidence="2 3" key="1">
    <citation type="submission" date="2016-11" db="EMBL/GenBank/DDBJ databases">
        <title>Study of marine rhodopsin-containing bacteria.</title>
        <authorList>
            <person name="Yoshizawa S."/>
            <person name="Kumagai Y."/>
            <person name="Kogure K."/>
        </authorList>
    </citation>
    <scope>NUCLEOTIDE SEQUENCE [LARGE SCALE GENOMIC DNA]</scope>
    <source>
        <strain evidence="2 3">SG-29</strain>
    </source>
</reference>
<evidence type="ECO:0000313" key="3">
    <source>
        <dbReference type="Proteomes" id="UP000216446"/>
    </source>
</evidence>
<dbReference type="Gene3D" id="1.20.120.20">
    <property type="entry name" value="Apolipoprotein"/>
    <property type="match status" value="1"/>
</dbReference>
<sequence length="190" mass="20956">MSDASTTHAPTPDPARASRPSEEPHAEGNLEKIRDLLFGREMSTIETRFLRLEARMEAQAADLRADISARMDALEAHVRSELSSLSATITQERRERIDALDRATADASGGRATLARMIREQKEEHDLTAQAVRQQILDEAATAQNALRTTTDEIRRTMAHHAGLLQTRKADRASLAAIFSEAASRLEDGT</sequence>
<proteinExistence type="predicted"/>
<dbReference type="SUPFAM" id="SSF58113">
    <property type="entry name" value="Apolipoprotein A-I"/>
    <property type="match status" value="1"/>
</dbReference>
<dbReference type="Proteomes" id="UP000216446">
    <property type="component" value="Unassembled WGS sequence"/>
</dbReference>